<name>U3PIM8_9CAUD</name>
<dbReference type="KEGG" id="vg:17699681"/>
<sequence length="99" mass="10554">MATNKQATKAVEAFKAPVLMTKAAEMEKAIASIANRGKKLDADIHQAACSTLAHAINHGDVTLAQKLVAAMPKSARTKALAAWFVDFGPADWRPRIQVG</sequence>
<protein>
    <submittedName>
        <fullName evidence="1">Uncharacterized protein</fullName>
    </submittedName>
</protein>
<dbReference type="GeneID" id="17699681"/>
<evidence type="ECO:0000313" key="2">
    <source>
        <dbReference type="Proteomes" id="UP000016892"/>
    </source>
</evidence>
<dbReference type="OrthoDB" id="10091at10239"/>
<organism evidence="1 2">
    <name type="scientific">Burkholderia phage JG068</name>
    <dbReference type="NCBI Taxonomy" id="1401297"/>
    <lineage>
        <taxon>Viruses</taxon>
        <taxon>Duplodnaviria</taxon>
        <taxon>Heunggongvirae</taxon>
        <taxon>Uroviricota</taxon>
        <taxon>Caudoviricetes</taxon>
        <taxon>Autographivirales</taxon>
        <taxon>Autonotataviridae</taxon>
        <taxon>Mguuvirus</taxon>
        <taxon>Mguuvirus JG068</taxon>
    </lineage>
</organism>
<proteinExistence type="predicted"/>
<dbReference type="Proteomes" id="UP000016892">
    <property type="component" value="Segment"/>
</dbReference>
<dbReference type="RefSeq" id="YP_008853842.1">
    <property type="nucleotide sequence ID" value="NC_022916.1"/>
</dbReference>
<reference evidence="1 2" key="1">
    <citation type="journal article" date="2013" name="BMC Genomics">
        <title>Genomic characterization of JG068, a novel virulent podovirus active against Burkholderia cenocepacia.</title>
        <authorList>
            <person name="Lynch K.H."/>
            <person name="Abdu A.H."/>
            <person name="Schobert M."/>
            <person name="Dennis J.J."/>
        </authorList>
    </citation>
    <scope>NUCLEOTIDE SEQUENCE [LARGE SCALE GENOMIC DNA]</scope>
</reference>
<gene>
    <name evidence="1" type="ORF">JG068_03</name>
</gene>
<accession>U3PIM8</accession>
<dbReference type="EMBL" id="KC853746">
    <property type="protein sequence ID" value="AGW43585.1"/>
    <property type="molecule type" value="Genomic_DNA"/>
</dbReference>
<keyword evidence="2" id="KW-1185">Reference proteome</keyword>
<evidence type="ECO:0000313" key="1">
    <source>
        <dbReference type="EMBL" id="AGW43585.1"/>
    </source>
</evidence>